<proteinExistence type="predicted"/>
<keyword evidence="8" id="KW-1185">Reference proteome</keyword>
<evidence type="ECO:0000256" key="5">
    <source>
        <dbReference type="SAM" id="MobiDB-lite"/>
    </source>
</evidence>
<evidence type="ECO:0000256" key="4">
    <source>
        <dbReference type="PROSITE-ProRule" id="PRU00335"/>
    </source>
</evidence>
<dbReference type="Proteomes" id="UP000295560">
    <property type="component" value="Unassembled WGS sequence"/>
</dbReference>
<accession>A0A4R1HP59</accession>
<name>A0A4R1HP59_PSEEN</name>
<evidence type="ECO:0000313" key="8">
    <source>
        <dbReference type="Proteomes" id="UP000295560"/>
    </source>
</evidence>
<keyword evidence="2 4" id="KW-0238">DNA-binding</keyword>
<feature type="region of interest" description="Disordered" evidence="5">
    <location>
        <begin position="1"/>
        <end position="26"/>
    </location>
</feature>
<dbReference type="Pfam" id="PF17754">
    <property type="entry name" value="TetR_C_14"/>
    <property type="match status" value="1"/>
</dbReference>
<evidence type="ECO:0000259" key="6">
    <source>
        <dbReference type="PROSITE" id="PS50977"/>
    </source>
</evidence>
<dbReference type="AlphaFoldDB" id="A0A4R1HP59"/>
<dbReference type="EMBL" id="SMFZ01000002">
    <property type="protein sequence ID" value="TCK21509.1"/>
    <property type="molecule type" value="Genomic_DNA"/>
</dbReference>
<dbReference type="InterPro" id="IPR050109">
    <property type="entry name" value="HTH-type_TetR-like_transc_reg"/>
</dbReference>
<dbReference type="PRINTS" id="PR00455">
    <property type="entry name" value="HTHTETR"/>
</dbReference>
<dbReference type="PANTHER" id="PTHR30055">
    <property type="entry name" value="HTH-TYPE TRANSCRIPTIONAL REGULATOR RUTR"/>
    <property type="match status" value="1"/>
</dbReference>
<dbReference type="InterPro" id="IPR041347">
    <property type="entry name" value="MftR_C"/>
</dbReference>
<gene>
    <name evidence="7" type="ORF">EV378_5497</name>
</gene>
<keyword evidence="3" id="KW-0804">Transcription</keyword>
<evidence type="ECO:0000313" key="7">
    <source>
        <dbReference type="EMBL" id="TCK21509.1"/>
    </source>
</evidence>
<dbReference type="SUPFAM" id="SSF46689">
    <property type="entry name" value="Homeodomain-like"/>
    <property type="match status" value="1"/>
</dbReference>
<feature type="DNA-binding region" description="H-T-H motif" evidence="4">
    <location>
        <begin position="51"/>
        <end position="70"/>
    </location>
</feature>
<keyword evidence="1" id="KW-0805">Transcription regulation</keyword>
<sequence length="225" mass="24331">MAGQGAGAADDRPAPRRGRRPMSDRRRALQRLEISREAIRLFGEQGVTRTSGEQIAEACGLSARTLWRYFRTKESCVEPVLSLSTDAFLACLARWPEDRSLDEHLVADYRLSEDGQPTDGELVLAVVRLSREEPALRAIWLVVNERAEPVLAEIIAGRLGRSADDVETRVQAAALNAALRIATEDIAASVAARPGPRLVDDMLAHLSAAVRAATRGVVGDALDGG</sequence>
<dbReference type="InterPro" id="IPR009057">
    <property type="entry name" value="Homeodomain-like_sf"/>
</dbReference>
<evidence type="ECO:0000256" key="2">
    <source>
        <dbReference type="ARBA" id="ARBA00023125"/>
    </source>
</evidence>
<reference evidence="7 8" key="1">
    <citation type="submission" date="2019-03" db="EMBL/GenBank/DDBJ databases">
        <title>Sequencing the genomes of 1000 actinobacteria strains.</title>
        <authorList>
            <person name="Klenk H.-P."/>
        </authorList>
    </citation>
    <scope>NUCLEOTIDE SEQUENCE [LARGE SCALE GENOMIC DNA]</scope>
    <source>
        <strain evidence="7 8">DSM 44969</strain>
    </source>
</reference>
<dbReference type="GO" id="GO:0003700">
    <property type="term" value="F:DNA-binding transcription factor activity"/>
    <property type="evidence" value="ECO:0007669"/>
    <property type="project" value="TreeGrafter"/>
</dbReference>
<dbReference type="GO" id="GO:0000976">
    <property type="term" value="F:transcription cis-regulatory region binding"/>
    <property type="evidence" value="ECO:0007669"/>
    <property type="project" value="TreeGrafter"/>
</dbReference>
<evidence type="ECO:0000256" key="1">
    <source>
        <dbReference type="ARBA" id="ARBA00023015"/>
    </source>
</evidence>
<comment type="caution">
    <text evidence="7">The sequence shown here is derived from an EMBL/GenBank/DDBJ whole genome shotgun (WGS) entry which is preliminary data.</text>
</comment>
<protein>
    <submittedName>
        <fullName evidence="7">TetR family transcriptional regulator</fullName>
    </submittedName>
</protein>
<dbReference type="PANTHER" id="PTHR30055:SF238">
    <property type="entry name" value="MYCOFACTOCIN BIOSYNTHESIS TRANSCRIPTIONAL REGULATOR MFTR-RELATED"/>
    <property type="match status" value="1"/>
</dbReference>
<dbReference type="PROSITE" id="PS50977">
    <property type="entry name" value="HTH_TETR_2"/>
    <property type="match status" value="1"/>
</dbReference>
<dbReference type="RefSeq" id="WP_243653786.1">
    <property type="nucleotide sequence ID" value="NZ_SMFZ01000002.1"/>
</dbReference>
<dbReference type="Pfam" id="PF00440">
    <property type="entry name" value="TetR_N"/>
    <property type="match status" value="1"/>
</dbReference>
<organism evidence="7 8">
    <name type="scientific">Pseudonocardia endophytica</name>
    <dbReference type="NCBI Taxonomy" id="401976"/>
    <lineage>
        <taxon>Bacteria</taxon>
        <taxon>Bacillati</taxon>
        <taxon>Actinomycetota</taxon>
        <taxon>Actinomycetes</taxon>
        <taxon>Pseudonocardiales</taxon>
        <taxon>Pseudonocardiaceae</taxon>
        <taxon>Pseudonocardia</taxon>
    </lineage>
</organism>
<dbReference type="InterPro" id="IPR001647">
    <property type="entry name" value="HTH_TetR"/>
</dbReference>
<feature type="domain" description="HTH tetR-type" evidence="6">
    <location>
        <begin position="28"/>
        <end position="88"/>
    </location>
</feature>
<dbReference type="Gene3D" id="1.10.357.10">
    <property type="entry name" value="Tetracycline Repressor, domain 2"/>
    <property type="match status" value="1"/>
</dbReference>
<evidence type="ECO:0000256" key="3">
    <source>
        <dbReference type="ARBA" id="ARBA00023163"/>
    </source>
</evidence>